<evidence type="ECO:0000256" key="13">
    <source>
        <dbReference type="RuleBase" id="RU366015"/>
    </source>
</evidence>
<evidence type="ECO:0000256" key="12">
    <source>
        <dbReference type="PIRSR" id="PIRSR601929-3"/>
    </source>
</evidence>
<dbReference type="HOGENOM" id="CLU_015790_0_0_1"/>
<evidence type="ECO:0000313" key="18">
    <source>
        <dbReference type="Proteomes" id="UP000002051"/>
    </source>
</evidence>
<dbReference type="Pfam" id="PF00190">
    <property type="entry name" value="Cupin_1"/>
    <property type="match status" value="1"/>
</dbReference>
<feature type="binding site" evidence="10">
    <location>
        <position position="104"/>
    </location>
    <ligand>
        <name>oxalate</name>
        <dbReference type="ChEBI" id="CHEBI:30623"/>
    </ligand>
</feature>
<reference evidence="15 18" key="1">
    <citation type="journal article" date="2011" name="Nature">
        <title>The Medicago genome provides insight into the evolution of rhizobial symbioses.</title>
        <authorList>
            <person name="Young N.D."/>
            <person name="Debelle F."/>
            <person name="Oldroyd G.E."/>
            <person name="Geurts R."/>
            <person name="Cannon S.B."/>
            <person name="Udvardi M.K."/>
            <person name="Benedito V.A."/>
            <person name="Mayer K.F."/>
            <person name="Gouzy J."/>
            <person name="Schoof H."/>
            <person name="Van de Peer Y."/>
            <person name="Proost S."/>
            <person name="Cook D.R."/>
            <person name="Meyers B.C."/>
            <person name="Spannagl M."/>
            <person name="Cheung F."/>
            <person name="De Mita S."/>
            <person name="Krishnakumar V."/>
            <person name="Gundlach H."/>
            <person name="Zhou S."/>
            <person name="Mudge J."/>
            <person name="Bharti A.K."/>
            <person name="Murray J.D."/>
            <person name="Naoumkina M.A."/>
            <person name="Rosen B."/>
            <person name="Silverstein K.A."/>
            <person name="Tang H."/>
            <person name="Rombauts S."/>
            <person name="Zhao P.X."/>
            <person name="Zhou P."/>
            <person name="Barbe V."/>
            <person name="Bardou P."/>
            <person name="Bechner M."/>
            <person name="Bellec A."/>
            <person name="Berger A."/>
            <person name="Berges H."/>
            <person name="Bidwell S."/>
            <person name="Bisseling T."/>
            <person name="Choisne N."/>
            <person name="Couloux A."/>
            <person name="Denny R."/>
            <person name="Deshpande S."/>
            <person name="Dai X."/>
            <person name="Doyle J.J."/>
            <person name="Dudez A.M."/>
            <person name="Farmer A.D."/>
            <person name="Fouteau S."/>
            <person name="Franken C."/>
            <person name="Gibelin C."/>
            <person name="Gish J."/>
            <person name="Goldstein S."/>
            <person name="Gonzalez A.J."/>
            <person name="Green P.J."/>
            <person name="Hallab A."/>
            <person name="Hartog M."/>
            <person name="Hua A."/>
            <person name="Humphray S.J."/>
            <person name="Jeong D.H."/>
            <person name="Jing Y."/>
            <person name="Jocker A."/>
            <person name="Kenton S.M."/>
            <person name="Kim D.J."/>
            <person name="Klee K."/>
            <person name="Lai H."/>
            <person name="Lang C."/>
            <person name="Lin S."/>
            <person name="Macmil S.L."/>
            <person name="Magdelenat G."/>
            <person name="Matthews L."/>
            <person name="McCorrison J."/>
            <person name="Monaghan E.L."/>
            <person name="Mun J.H."/>
            <person name="Najar F.Z."/>
            <person name="Nicholson C."/>
            <person name="Noirot C."/>
            <person name="O'Bleness M."/>
            <person name="Paule C.R."/>
            <person name="Poulain J."/>
            <person name="Prion F."/>
            <person name="Qin B."/>
            <person name="Qu C."/>
            <person name="Retzel E.F."/>
            <person name="Riddle C."/>
            <person name="Sallet E."/>
            <person name="Samain S."/>
            <person name="Samson N."/>
            <person name="Sanders I."/>
            <person name="Saurat O."/>
            <person name="Scarpelli C."/>
            <person name="Schiex T."/>
            <person name="Segurens B."/>
            <person name="Severin A.J."/>
            <person name="Sherrier D.J."/>
            <person name="Shi R."/>
            <person name="Sims S."/>
            <person name="Singer S.R."/>
            <person name="Sinharoy S."/>
            <person name="Sterck L."/>
            <person name="Viollet A."/>
            <person name="Wang B.B."/>
            <person name="Wang K."/>
            <person name="Wang M."/>
            <person name="Wang X."/>
            <person name="Warfsmann J."/>
            <person name="Weissenbach J."/>
            <person name="White D.D."/>
            <person name="White J.D."/>
            <person name="Wiley G.B."/>
            <person name="Wincker P."/>
            <person name="Xing Y."/>
            <person name="Yang L."/>
            <person name="Yao Z."/>
            <person name="Ying F."/>
            <person name="Zhai J."/>
            <person name="Zhou L."/>
            <person name="Zuber A."/>
            <person name="Denarie J."/>
            <person name="Dixon R.A."/>
            <person name="May G.D."/>
            <person name="Schwartz D.C."/>
            <person name="Rogers J."/>
            <person name="Quetier F."/>
            <person name="Town C.D."/>
            <person name="Roe B.A."/>
        </authorList>
    </citation>
    <scope>NUCLEOTIDE SEQUENCE [LARGE SCALE GENOMIC DNA]</scope>
    <source>
        <strain evidence="15">A17</strain>
        <strain evidence="17 18">cv. Jemalong A17</strain>
    </source>
</reference>
<organism evidence="15 18">
    <name type="scientific">Medicago truncatula</name>
    <name type="common">Barrel medic</name>
    <name type="synonym">Medicago tribuloides</name>
    <dbReference type="NCBI Taxonomy" id="3880"/>
    <lineage>
        <taxon>Eukaryota</taxon>
        <taxon>Viridiplantae</taxon>
        <taxon>Streptophyta</taxon>
        <taxon>Embryophyta</taxon>
        <taxon>Tracheophyta</taxon>
        <taxon>Spermatophyta</taxon>
        <taxon>Magnoliopsida</taxon>
        <taxon>eudicotyledons</taxon>
        <taxon>Gunneridae</taxon>
        <taxon>Pentapetalae</taxon>
        <taxon>rosids</taxon>
        <taxon>fabids</taxon>
        <taxon>Fabales</taxon>
        <taxon>Fabaceae</taxon>
        <taxon>Papilionoideae</taxon>
        <taxon>50 kb inversion clade</taxon>
        <taxon>NPAAA clade</taxon>
        <taxon>Hologalegina</taxon>
        <taxon>IRL clade</taxon>
        <taxon>Trifolieae</taxon>
        <taxon>Medicago</taxon>
    </lineage>
</organism>
<dbReference type="InterPro" id="IPR014710">
    <property type="entry name" value="RmlC-like_jellyroll"/>
</dbReference>
<reference evidence="16" key="4">
    <citation type="journal article" date="2018" name="Nat. Plants">
        <title>Whole-genome landscape of Medicago truncatula symbiotic genes.</title>
        <authorList>
            <person name="Pecrix Y."/>
            <person name="Gamas P."/>
            <person name="Carrere S."/>
        </authorList>
    </citation>
    <scope>NUCLEOTIDE SEQUENCE</scope>
    <source>
        <tissue evidence="16">Leaves</tissue>
    </source>
</reference>
<keyword evidence="9 10" id="KW-0464">Manganese</keyword>
<dbReference type="Gramene" id="rna33944">
    <property type="protein sequence ID" value="RHN49737.1"/>
    <property type="gene ID" value="gene33944"/>
</dbReference>
<dbReference type="GO" id="GO:0048046">
    <property type="term" value="C:apoplast"/>
    <property type="evidence" value="ECO:0007669"/>
    <property type="project" value="UniProtKB-SubCell"/>
</dbReference>
<evidence type="ECO:0000256" key="9">
    <source>
        <dbReference type="ARBA" id="ARBA00023211"/>
    </source>
</evidence>
<feature type="domain" description="Cupin type-1" evidence="14">
    <location>
        <begin position="58"/>
        <end position="210"/>
    </location>
</feature>
<evidence type="ECO:0000256" key="4">
    <source>
        <dbReference type="ARBA" id="ARBA00022523"/>
    </source>
</evidence>
<keyword evidence="6 10" id="KW-0479">Metal-binding</keyword>
<dbReference type="InterPro" id="IPR011051">
    <property type="entry name" value="RmlC_Cupin_sf"/>
</dbReference>
<evidence type="ECO:0000256" key="3">
    <source>
        <dbReference type="ARBA" id="ARBA00007456"/>
    </source>
</evidence>
<comment type="function">
    <text evidence="1">May play a role in plant defense. Probably has no oxalate oxidase activity even if the active site is conserved.</text>
</comment>
<dbReference type="CDD" id="cd02241">
    <property type="entry name" value="cupin_OxOx"/>
    <property type="match status" value="1"/>
</dbReference>
<dbReference type="InterPro" id="IPR006045">
    <property type="entry name" value="Cupin_1"/>
</dbReference>
<dbReference type="SMART" id="SM00835">
    <property type="entry name" value="Cupin_1"/>
    <property type="match status" value="1"/>
</dbReference>
<feature type="signal peptide" evidence="13">
    <location>
        <begin position="1"/>
        <end position="20"/>
    </location>
</feature>
<dbReference type="PaxDb" id="3880-AES74387"/>
<evidence type="ECO:0000256" key="8">
    <source>
        <dbReference type="ARBA" id="ARBA00023180"/>
    </source>
</evidence>
<evidence type="ECO:0000313" key="17">
    <source>
        <dbReference type="EnsemblPlants" id="AES74387"/>
    </source>
</evidence>
<reference evidence="15 18" key="2">
    <citation type="journal article" date="2014" name="BMC Genomics">
        <title>An improved genome release (version Mt4.0) for the model legume Medicago truncatula.</title>
        <authorList>
            <person name="Tang H."/>
            <person name="Krishnakumar V."/>
            <person name="Bidwell S."/>
            <person name="Rosen B."/>
            <person name="Chan A."/>
            <person name="Zhou S."/>
            <person name="Gentzbittel L."/>
            <person name="Childs K.L."/>
            <person name="Yandell M."/>
            <person name="Gundlach H."/>
            <person name="Mayer K.F."/>
            <person name="Schwartz D.C."/>
            <person name="Town C.D."/>
        </authorList>
    </citation>
    <scope>GENOME REANNOTATION</scope>
    <source>
        <strain evidence="17 18">cv. Jemalong A17</strain>
    </source>
</reference>
<dbReference type="SUPFAM" id="SSF51182">
    <property type="entry name" value="RmlC-like cupins"/>
    <property type="match status" value="1"/>
</dbReference>
<dbReference type="Gene3D" id="2.60.120.10">
    <property type="entry name" value="Jelly Rolls"/>
    <property type="match status" value="1"/>
</dbReference>
<evidence type="ECO:0000256" key="10">
    <source>
        <dbReference type="PIRSR" id="PIRSR601929-1"/>
    </source>
</evidence>
<feature type="binding site" evidence="11">
    <location>
        <position position="107"/>
    </location>
    <ligand>
        <name>Mn(2+)</name>
        <dbReference type="ChEBI" id="CHEBI:29035"/>
    </ligand>
</feature>
<keyword evidence="8" id="KW-0325">Glycoprotein</keyword>
<sequence>MKSTYLFFTTFLAMTSFAFALDLSPLQDFCVATNDIKTGVLVNGQYCKDPKLVTADDFFFSVKEGVVSSPVGTQVTLVTVNEILGLNTLGVSLARIDFAPKGINPPHTHPRATEILMVLDGTLNVGFYTSNQESSTPITKDLNKGDVFVFPIGLIHFEHNTGDGNAVAISGFSSQNPGIIRIIKDTFEFNPKNYSELLTKAFQMDNNIHT</sequence>
<reference evidence="17" key="3">
    <citation type="submission" date="2015-04" db="UniProtKB">
        <authorList>
            <consortium name="EnsemblPlants"/>
        </authorList>
    </citation>
    <scope>IDENTIFICATION</scope>
    <source>
        <strain evidence="17">cv. Jemalong A17</strain>
    </source>
</reference>
<evidence type="ECO:0000313" key="16">
    <source>
        <dbReference type="EMBL" id="RHN49737.1"/>
    </source>
</evidence>
<evidence type="ECO:0000256" key="6">
    <source>
        <dbReference type="ARBA" id="ARBA00022723"/>
    </source>
</evidence>
<name>G7KHH5_MEDTR</name>
<comment type="subcellular location">
    <subcellularLocation>
        <location evidence="2 13">Secreted</location>
        <location evidence="2 13">Extracellular space</location>
        <location evidence="2 13">Apoplast</location>
    </subcellularLocation>
</comment>
<dbReference type="PRINTS" id="PR00325">
    <property type="entry name" value="GERMIN"/>
</dbReference>
<evidence type="ECO:0000256" key="11">
    <source>
        <dbReference type="PIRSR" id="PIRSR601929-2"/>
    </source>
</evidence>
<feature type="chain" id="PRO_5014573638" description="Germin-like protein" evidence="13">
    <location>
        <begin position="21"/>
        <end position="210"/>
    </location>
</feature>
<dbReference type="FunFam" id="2.60.120.10:FF:000005">
    <property type="entry name" value="Germin-like protein subfamily 1 member 8"/>
    <property type="match status" value="1"/>
</dbReference>
<dbReference type="Proteomes" id="UP000265566">
    <property type="component" value="Chromosome 6"/>
</dbReference>
<keyword evidence="5 13" id="KW-0964">Secreted</keyword>
<feature type="binding site" evidence="11">
    <location>
        <position position="114"/>
    </location>
    <ligand>
        <name>Mn(2+)</name>
        <dbReference type="ChEBI" id="CHEBI:29035"/>
    </ligand>
</feature>
<dbReference type="EMBL" id="PSQE01000006">
    <property type="protein sequence ID" value="RHN49737.1"/>
    <property type="molecule type" value="Genomic_DNA"/>
</dbReference>
<evidence type="ECO:0000256" key="1">
    <source>
        <dbReference type="ARBA" id="ARBA00003629"/>
    </source>
</evidence>
<dbReference type="EnsemblPlants" id="AES74387">
    <property type="protein sequence ID" value="AES74387"/>
    <property type="gene ID" value="MTR_6g005380"/>
</dbReference>
<feature type="binding site" evidence="11">
    <location>
        <position position="109"/>
    </location>
    <ligand>
        <name>Mn(2+)</name>
        <dbReference type="ChEBI" id="CHEBI:29035"/>
    </ligand>
</feature>
<keyword evidence="4 13" id="KW-0052">Apoplast</keyword>
<evidence type="ECO:0000256" key="5">
    <source>
        <dbReference type="ARBA" id="ARBA00022525"/>
    </source>
</evidence>
<dbReference type="PANTHER" id="PTHR31238">
    <property type="entry name" value="GERMIN-LIKE PROTEIN SUBFAMILY 3 MEMBER 3"/>
    <property type="match status" value="1"/>
</dbReference>
<dbReference type="InterPro" id="IPR001929">
    <property type="entry name" value="Germin"/>
</dbReference>
<keyword evidence="18" id="KW-1185">Reference proteome</keyword>
<dbReference type="OrthoDB" id="1921208at2759"/>
<keyword evidence="13" id="KW-0732">Signal</keyword>
<accession>G7KHH5</accession>
<protein>
    <recommendedName>
        <fullName evidence="13">Germin-like protein</fullName>
    </recommendedName>
</protein>
<dbReference type="OMA" id="MKSTYLF"/>
<comment type="similarity">
    <text evidence="3 13">Belongs to the germin family.</text>
</comment>
<feature type="disulfide bond" evidence="12">
    <location>
        <begin position="30"/>
        <end position="47"/>
    </location>
</feature>
<evidence type="ECO:0000256" key="7">
    <source>
        <dbReference type="ARBA" id="ARBA00023157"/>
    </source>
</evidence>
<feature type="binding site" evidence="10">
    <location>
        <position position="109"/>
    </location>
    <ligand>
        <name>oxalate</name>
        <dbReference type="ChEBI" id="CHEBI:30623"/>
    </ligand>
</feature>
<evidence type="ECO:0000259" key="14">
    <source>
        <dbReference type="SMART" id="SM00835"/>
    </source>
</evidence>
<dbReference type="Proteomes" id="UP000002051">
    <property type="component" value="Chromosome 6"/>
</dbReference>
<dbReference type="KEGG" id="mtr:11429372"/>
<dbReference type="EMBL" id="CM001222">
    <property type="protein sequence ID" value="AES74387.1"/>
    <property type="molecule type" value="Genomic_DNA"/>
</dbReference>
<dbReference type="eggNOG" id="ENOG502QQ4A">
    <property type="taxonomic scope" value="Eukaryota"/>
</dbReference>
<dbReference type="AlphaFoldDB" id="G7KHH5"/>
<keyword evidence="7 12" id="KW-1015">Disulfide bond</keyword>
<evidence type="ECO:0000313" key="15">
    <source>
        <dbReference type="EMBL" id="AES74387.1"/>
    </source>
</evidence>
<dbReference type="GO" id="GO:0030145">
    <property type="term" value="F:manganese ion binding"/>
    <property type="evidence" value="ECO:0007669"/>
    <property type="project" value="UniProtKB-UniRule"/>
</dbReference>
<evidence type="ECO:0000256" key="2">
    <source>
        <dbReference type="ARBA" id="ARBA00004271"/>
    </source>
</evidence>
<dbReference type="PROSITE" id="PS00725">
    <property type="entry name" value="GERMIN"/>
    <property type="match status" value="1"/>
</dbReference>
<gene>
    <name evidence="17" type="primary">11429372</name>
    <name evidence="15" type="ordered locus">MTR_6g005380</name>
    <name evidence="16" type="ORF">MtrunA17_Chr6g0449791</name>
</gene>
<proteinExistence type="inferred from homology"/>
<feature type="binding site" evidence="11">
    <location>
        <position position="156"/>
    </location>
    <ligand>
        <name>Mn(2+)</name>
        <dbReference type="ChEBI" id="CHEBI:29035"/>
    </ligand>
</feature>
<feature type="binding site" evidence="10">
    <location>
        <position position="114"/>
    </location>
    <ligand>
        <name>oxalate</name>
        <dbReference type="ChEBI" id="CHEBI:30623"/>
    </ligand>
</feature>
<dbReference type="InterPro" id="IPR019780">
    <property type="entry name" value="Germin_Mn-BS"/>
</dbReference>